<dbReference type="PANTHER" id="PTHR33420:SF3">
    <property type="entry name" value="FIMBRIAL SUBUNIT ELFA"/>
    <property type="match status" value="1"/>
</dbReference>
<evidence type="ECO:0000313" key="8">
    <source>
        <dbReference type="Proteomes" id="UP000078386"/>
    </source>
</evidence>
<sequence length="191" mass="18889">MKNFTIKGLALALMMVGSSAMAASMGGSGATGPTTVTGGSVHFTGSVVNAACAVAEDSINKTVDMGQVRLAAFGETPAAGNVANQKTPFSIKLTDCDTNVSTQASVTFNGTAAAGYSSVLDNTAGAGGAQGVGIQIYDTDGTALDLGKASKAATLIDGDNTMSFSADYIATTSTLAAGNVDATATFNVTYQ</sequence>
<evidence type="ECO:0000256" key="2">
    <source>
        <dbReference type="ARBA" id="ARBA00006671"/>
    </source>
</evidence>
<dbReference type="SUPFAM" id="SSF49401">
    <property type="entry name" value="Bacterial adhesins"/>
    <property type="match status" value="1"/>
</dbReference>
<evidence type="ECO:0000256" key="5">
    <source>
        <dbReference type="SAM" id="SignalP"/>
    </source>
</evidence>
<reference evidence="7 8" key="1">
    <citation type="submission" date="2016-04" db="EMBL/GenBank/DDBJ databases">
        <title>ATOL: Assembling a taxonomically balanced genome-scale reconstruction of the evolutionary history of the Enterobacteriaceae.</title>
        <authorList>
            <person name="Plunkett G.III."/>
            <person name="Neeno-Eckwall E.C."/>
            <person name="Glasner J.D."/>
            <person name="Perna N.T."/>
        </authorList>
    </citation>
    <scope>NUCLEOTIDE SEQUENCE [LARGE SCALE GENOMIC DNA]</scope>
    <source>
        <strain evidence="7 8">ATCC 51603</strain>
    </source>
</reference>
<gene>
    <name evidence="7" type="ORF">M989_02005</name>
</gene>
<feature type="chain" id="PRO_5008595731" evidence="5">
    <location>
        <begin position="23"/>
        <end position="191"/>
    </location>
</feature>
<keyword evidence="4" id="KW-0281">Fimbrium</keyword>
<evidence type="ECO:0000256" key="3">
    <source>
        <dbReference type="ARBA" id="ARBA00022729"/>
    </source>
</evidence>
<feature type="domain" description="Fimbrial-type adhesion" evidence="6">
    <location>
        <begin position="41"/>
        <end position="191"/>
    </location>
</feature>
<dbReference type="Pfam" id="PF00419">
    <property type="entry name" value="Fimbrial"/>
    <property type="match status" value="1"/>
</dbReference>
<dbReference type="Proteomes" id="UP000078386">
    <property type="component" value="Unassembled WGS sequence"/>
</dbReference>
<evidence type="ECO:0000313" key="7">
    <source>
        <dbReference type="EMBL" id="OAT53453.1"/>
    </source>
</evidence>
<dbReference type="GO" id="GO:0009289">
    <property type="term" value="C:pilus"/>
    <property type="evidence" value="ECO:0007669"/>
    <property type="project" value="UniProtKB-SubCell"/>
</dbReference>
<dbReference type="InterPro" id="IPR000259">
    <property type="entry name" value="Adhesion_dom_fimbrial"/>
</dbReference>
<dbReference type="InterPro" id="IPR036937">
    <property type="entry name" value="Adhesion_dom_fimbrial_sf"/>
</dbReference>
<proteinExistence type="inferred from homology"/>
<dbReference type="InterPro" id="IPR008966">
    <property type="entry name" value="Adhesion_dom_sf"/>
</dbReference>
<dbReference type="EMBL" id="LXEU01000043">
    <property type="protein sequence ID" value="OAT53453.1"/>
    <property type="molecule type" value="Genomic_DNA"/>
</dbReference>
<dbReference type="RefSeq" id="WP_064544891.1">
    <property type="nucleotide sequence ID" value="NZ_LXEU01000043.1"/>
</dbReference>
<dbReference type="InterPro" id="IPR050263">
    <property type="entry name" value="Bact_Fimbrial_Adh_Pro"/>
</dbReference>
<dbReference type="GO" id="GO:0043709">
    <property type="term" value="P:cell adhesion involved in single-species biofilm formation"/>
    <property type="evidence" value="ECO:0007669"/>
    <property type="project" value="TreeGrafter"/>
</dbReference>
<accession>A0A1B7JZX1</accession>
<comment type="similarity">
    <text evidence="2">Belongs to the fimbrial protein family.</text>
</comment>
<dbReference type="Gene3D" id="2.60.40.1090">
    <property type="entry name" value="Fimbrial-type adhesion domain"/>
    <property type="match status" value="1"/>
</dbReference>
<keyword evidence="8" id="KW-1185">Reference proteome</keyword>
<feature type="signal peptide" evidence="5">
    <location>
        <begin position="1"/>
        <end position="22"/>
    </location>
</feature>
<evidence type="ECO:0000256" key="4">
    <source>
        <dbReference type="ARBA" id="ARBA00023263"/>
    </source>
</evidence>
<evidence type="ECO:0000256" key="1">
    <source>
        <dbReference type="ARBA" id="ARBA00004561"/>
    </source>
</evidence>
<dbReference type="PANTHER" id="PTHR33420">
    <property type="entry name" value="FIMBRIAL SUBUNIT ELFA-RELATED"/>
    <property type="match status" value="1"/>
</dbReference>
<organism evidence="7 8">
    <name type="scientific">Kluyvera georgiana ATCC 51603</name>
    <dbReference type="NCBI Taxonomy" id="1354264"/>
    <lineage>
        <taxon>Bacteria</taxon>
        <taxon>Pseudomonadati</taxon>
        <taxon>Pseudomonadota</taxon>
        <taxon>Gammaproteobacteria</taxon>
        <taxon>Enterobacterales</taxon>
        <taxon>Enterobacteriaceae</taxon>
        <taxon>Kluyvera</taxon>
    </lineage>
</organism>
<dbReference type="AlphaFoldDB" id="A0A1B7JZX1"/>
<comment type="caution">
    <text evidence="7">The sequence shown here is derived from an EMBL/GenBank/DDBJ whole genome shotgun (WGS) entry which is preliminary data.</text>
</comment>
<evidence type="ECO:0000259" key="6">
    <source>
        <dbReference type="Pfam" id="PF00419"/>
    </source>
</evidence>
<protein>
    <submittedName>
        <fullName evidence="7">Type 1 fimbriae major subunit</fullName>
    </submittedName>
</protein>
<name>A0A1B7JZX1_9ENTR</name>
<keyword evidence="3 5" id="KW-0732">Signal</keyword>
<dbReference type="PATRIC" id="fig|1354264.4.peg.2083"/>
<comment type="subcellular location">
    <subcellularLocation>
        <location evidence="1">Fimbrium</location>
    </subcellularLocation>
</comment>